<protein>
    <submittedName>
        <fullName evidence="1">Uncharacterized protein</fullName>
    </submittedName>
</protein>
<proteinExistence type="predicted"/>
<accession>A0A7S4I9K2</accession>
<dbReference type="AlphaFoldDB" id="A0A7S4I9K2"/>
<gene>
    <name evidence="1" type="ORF">CPOL0286_LOCUS9275</name>
</gene>
<sequence>MTMSSALEMASQCNHCTCSRVEFVWVQYRRLGAAWHELFAHEGVLVVDQLPNGLPILFPRSKSFAAEILQQILPSNPARAFDGDDASYQALFHATNITQTFAMYYHWGSGCAVMRCLRPLKGLEPALAAARRALSGRVVGIHLRHETRGQTPTLPEVDVREANLKDALLQLNRSLQVAGSVVYLAAEVEAHAIELRRAVESEHATKRIFTQRDFRPDRAGDGRDSMESIISGVFDLFALSFSTVAVHSTTHSTFASFAACIAGVPVRLLRESMAVPTRCISEACRRRLGQSGAIDEGAATASSGYPSAGLPKSTVDSFVVSPSTSTATSSAAIPFTPSSISSATCLEGGTCVPIDSDDWHHSASRPSPPALAQQEIMPINKQSNTIPEESRSYRCVSVACHQRISEIRRTRAHYDSYGILLKVEHTVVSLDQTKRDN</sequence>
<dbReference type="EMBL" id="HBKO01020462">
    <property type="protein sequence ID" value="CAE2222510.1"/>
    <property type="molecule type" value="Transcribed_RNA"/>
</dbReference>
<organism evidence="1">
    <name type="scientific">Prymnesium polylepis</name>
    <dbReference type="NCBI Taxonomy" id="72548"/>
    <lineage>
        <taxon>Eukaryota</taxon>
        <taxon>Haptista</taxon>
        <taxon>Haptophyta</taxon>
        <taxon>Prymnesiophyceae</taxon>
        <taxon>Prymnesiales</taxon>
        <taxon>Prymnesiaceae</taxon>
        <taxon>Prymnesium</taxon>
    </lineage>
</organism>
<evidence type="ECO:0000313" key="1">
    <source>
        <dbReference type="EMBL" id="CAE2222510.1"/>
    </source>
</evidence>
<reference evidence="1" key="1">
    <citation type="submission" date="2021-01" db="EMBL/GenBank/DDBJ databases">
        <authorList>
            <person name="Corre E."/>
            <person name="Pelletier E."/>
            <person name="Niang G."/>
            <person name="Scheremetjew M."/>
            <person name="Finn R."/>
            <person name="Kale V."/>
            <person name="Holt S."/>
            <person name="Cochrane G."/>
            <person name="Meng A."/>
            <person name="Brown T."/>
            <person name="Cohen L."/>
        </authorList>
    </citation>
    <scope>NUCLEOTIDE SEQUENCE</scope>
    <source>
        <strain evidence="1">UIO037</strain>
    </source>
</reference>
<name>A0A7S4I9K2_9EUKA</name>
<dbReference type="Gene3D" id="3.40.50.11350">
    <property type="match status" value="1"/>
</dbReference>